<dbReference type="Pfam" id="PF00300">
    <property type="entry name" value="His_Phos_1"/>
    <property type="match status" value="1"/>
</dbReference>
<dbReference type="PANTHER" id="PTHR48100:SF1">
    <property type="entry name" value="HISTIDINE PHOSPHATASE FAMILY PROTEIN-RELATED"/>
    <property type="match status" value="1"/>
</dbReference>
<evidence type="ECO:0000313" key="1">
    <source>
        <dbReference type="EMBL" id="GLQ27902.1"/>
    </source>
</evidence>
<dbReference type="CDD" id="cd07067">
    <property type="entry name" value="HP_PGM_like"/>
    <property type="match status" value="1"/>
</dbReference>
<accession>A0ABQ5VL90</accession>
<proteinExistence type="predicted"/>
<dbReference type="EMBL" id="BSNL01000001">
    <property type="protein sequence ID" value="GLQ27902.1"/>
    <property type="molecule type" value="Genomic_DNA"/>
</dbReference>
<dbReference type="SMART" id="SM00855">
    <property type="entry name" value="PGAM"/>
    <property type="match status" value="1"/>
</dbReference>
<dbReference type="Gene3D" id="3.40.50.1240">
    <property type="entry name" value="Phosphoglycerate mutase-like"/>
    <property type="match status" value="1"/>
</dbReference>
<dbReference type="Proteomes" id="UP001161388">
    <property type="component" value="Unassembled WGS sequence"/>
</dbReference>
<reference evidence="1" key="1">
    <citation type="journal article" date="2014" name="Int. J. Syst. Evol. Microbiol.">
        <title>Complete genome of a new Firmicutes species belonging to the dominant human colonic microbiota ('Ruminococcus bicirculans') reveals two chromosomes and a selective capacity to utilize plant glucans.</title>
        <authorList>
            <consortium name="NISC Comparative Sequencing Program"/>
            <person name="Wegmann U."/>
            <person name="Louis P."/>
            <person name="Goesmann A."/>
            <person name="Henrissat B."/>
            <person name="Duncan S.H."/>
            <person name="Flint H.J."/>
        </authorList>
    </citation>
    <scope>NUCLEOTIDE SEQUENCE</scope>
    <source>
        <strain evidence="1">NBRC 109915</strain>
    </source>
</reference>
<protein>
    <submittedName>
        <fullName evidence="1">Phosphoglycerate mutase</fullName>
    </submittedName>
</protein>
<sequence>MTVWHWVRHGPTHEKTFVGWRDVPADLSDTAQIERLQNHLPEEALVISSDLIRCIATADALQQSRPRLPHHRDLREMHFGLWDGMHFNEVAARDPDLSRAYWENPGDVAAPEGESWNQTAARVNAVVDAMNAAHPDTHIIAVAHFGVILTQVQRALGVTAHAAMAHKIDNLSVTTLAHQTDHWQVETINHLV</sequence>
<dbReference type="RefSeq" id="WP_284374248.1">
    <property type="nucleotide sequence ID" value="NZ_BSNL01000001.1"/>
</dbReference>
<dbReference type="InterPro" id="IPR029033">
    <property type="entry name" value="His_PPase_superfam"/>
</dbReference>
<comment type="caution">
    <text evidence="1">The sequence shown here is derived from an EMBL/GenBank/DDBJ whole genome shotgun (WGS) entry which is preliminary data.</text>
</comment>
<dbReference type="SUPFAM" id="SSF53254">
    <property type="entry name" value="Phosphoglycerate mutase-like"/>
    <property type="match status" value="1"/>
</dbReference>
<evidence type="ECO:0000313" key="2">
    <source>
        <dbReference type="Proteomes" id="UP001161388"/>
    </source>
</evidence>
<dbReference type="PANTHER" id="PTHR48100">
    <property type="entry name" value="BROAD-SPECIFICITY PHOSPHATASE YOR283W-RELATED"/>
    <property type="match status" value="1"/>
</dbReference>
<organism evidence="1 2">
    <name type="scientific">Sulfitobacter pacificus</name>
    <dbReference type="NCBI Taxonomy" id="1499314"/>
    <lineage>
        <taxon>Bacteria</taxon>
        <taxon>Pseudomonadati</taxon>
        <taxon>Pseudomonadota</taxon>
        <taxon>Alphaproteobacteria</taxon>
        <taxon>Rhodobacterales</taxon>
        <taxon>Roseobacteraceae</taxon>
        <taxon>Sulfitobacter</taxon>
    </lineage>
</organism>
<name>A0ABQ5VL90_9RHOB</name>
<dbReference type="InterPro" id="IPR050275">
    <property type="entry name" value="PGM_Phosphatase"/>
</dbReference>
<reference evidence="1" key="2">
    <citation type="submission" date="2023-01" db="EMBL/GenBank/DDBJ databases">
        <title>Draft genome sequence of Sulfitobacter pacificus strain NBRC 109915.</title>
        <authorList>
            <person name="Sun Q."/>
            <person name="Mori K."/>
        </authorList>
    </citation>
    <scope>NUCLEOTIDE SEQUENCE</scope>
    <source>
        <strain evidence="1">NBRC 109915</strain>
    </source>
</reference>
<keyword evidence="2" id="KW-1185">Reference proteome</keyword>
<gene>
    <name evidence="1" type="ORF">GCM10007927_27050</name>
</gene>
<dbReference type="InterPro" id="IPR013078">
    <property type="entry name" value="His_Pase_superF_clade-1"/>
</dbReference>